<protein>
    <recommendedName>
        <fullName evidence="2">TPM domain-containing protein</fullName>
    </recommendedName>
</protein>
<organism evidence="3 4">
    <name type="scientific">Hyphomicrobium nitrativorans NL23</name>
    <dbReference type="NCBI Taxonomy" id="1029756"/>
    <lineage>
        <taxon>Bacteria</taxon>
        <taxon>Pseudomonadati</taxon>
        <taxon>Pseudomonadota</taxon>
        <taxon>Alphaproteobacteria</taxon>
        <taxon>Hyphomicrobiales</taxon>
        <taxon>Hyphomicrobiaceae</taxon>
        <taxon>Hyphomicrobium</taxon>
    </lineage>
</organism>
<accession>V5SBG9</accession>
<dbReference type="InterPro" id="IPR007621">
    <property type="entry name" value="TPM_dom"/>
</dbReference>
<dbReference type="Gene3D" id="3.10.310.50">
    <property type="match status" value="1"/>
</dbReference>
<dbReference type="Pfam" id="PF04536">
    <property type="entry name" value="TPM_phosphatase"/>
    <property type="match status" value="1"/>
</dbReference>
<evidence type="ECO:0000313" key="3">
    <source>
        <dbReference type="EMBL" id="AHB47375.1"/>
    </source>
</evidence>
<dbReference type="PANTHER" id="PTHR30373">
    <property type="entry name" value="UPF0603 PROTEIN YGCG"/>
    <property type="match status" value="1"/>
</dbReference>
<evidence type="ECO:0000256" key="1">
    <source>
        <dbReference type="SAM" id="Phobius"/>
    </source>
</evidence>
<dbReference type="KEGG" id="hni:W911_01550"/>
<proteinExistence type="predicted"/>
<evidence type="ECO:0000313" key="4">
    <source>
        <dbReference type="Proteomes" id="UP000018542"/>
    </source>
</evidence>
<reference evidence="3 4" key="1">
    <citation type="journal article" date="2014" name="Genome Announc.">
        <title>Complete Genome Sequence of Hyphomicrobium nitrativorans Strain NL23, a Denitrifying Bacterium Isolated from Biofilm of a Methanol-Fed Denitrification System Treating Seawater at the Montreal Biodome.</title>
        <authorList>
            <person name="Martineau C."/>
            <person name="Villeneuve C."/>
            <person name="Mauffrey F."/>
            <person name="Villemur R."/>
        </authorList>
    </citation>
    <scope>NUCLEOTIDE SEQUENCE [LARGE SCALE GENOMIC DNA]</scope>
    <source>
        <strain evidence="3">NL23</strain>
    </source>
</reference>
<keyword evidence="1" id="KW-1133">Transmembrane helix</keyword>
<keyword evidence="4" id="KW-1185">Reference proteome</keyword>
<dbReference type="EMBL" id="CP006912">
    <property type="protein sequence ID" value="AHB47375.1"/>
    <property type="molecule type" value="Genomic_DNA"/>
</dbReference>
<dbReference type="PANTHER" id="PTHR30373:SF8">
    <property type="entry name" value="BLL7265 PROTEIN"/>
    <property type="match status" value="1"/>
</dbReference>
<evidence type="ECO:0000259" key="2">
    <source>
        <dbReference type="Pfam" id="PF04536"/>
    </source>
</evidence>
<dbReference type="OrthoDB" id="5825388at2"/>
<dbReference type="RefSeq" id="WP_023785746.1">
    <property type="nucleotide sequence ID" value="NC_022997.1"/>
</dbReference>
<keyword evidence="1" id="KW-0812">Transmembrane</keyword>
<dbReference type="Proteomes" id="UP000018542">
    <property type="component" value="Chromosome"/>
</dbReference>
<dbReference type="PATRIC" id="fig|1029756.8.peg.330"/>
<dbReference type="HOGENOM" id="CLU_086382_0_0_5"/>
<feature type="transmembrane region" description="Helical" evidence="1">
    <location>
        <begin position="67"/>
        <end position="85"/>
    </location>
</feature>
<dbReference type="AlphaFoldDB" id="V5SBG9"/>
<name>V5SBG9_9HYPH</name>
<sequence>MGHLISETDEHRVAEAIAEAERKTSGEIVAVLAAESSTYLYAPFLWASVVALTLPLILILGTWWPTSWIYLAQLGAFAAVLTLTLPRPIRYALVPQSVKRARVRRRALEQFLVQNLHTTEGRTGVLIFVSAAERRAEIVADAAIEERVAKDTWQGIVDRLTAAFGEDRHVDGFIAAIEEVGGHLAKHFPPGSCDANRLPDHLIVLNES</sequence>
<dbReference type="STRING" id="1029756.W911_01550"/>
<feature type="domain" description="TPM" evidence="2">
    <location>
        <begin position="105"/>
        <end position="181"/>
    </location>
</feature>
<gene>
    <name evidence="3" type="ORF">W911_01550</name>
</gene>
<feature type="transmembrane region" description="Helical" evidence="1">
    <location>
        <begin position="39"/>
        <end position="61"/>
    </location>
</feature>
<keyword evidence="1" id="KW-0472">Membrane</keyword>